<dbReference type="OrthoDB" id="2427300at2759"/>
<dbReference type="Proteomes" id="UP000789572">
    <property type="component" value="Unassembled WGS sequence"/>
</dbReference>
<dbReference type="EMBL" id="CAJVPJ010001828">
    <property type="protein sequence ID" value="CAG8605117.1"/>
    <property type="molecule type" value="Genomic_DNA"/>
</dbReference>
<protein>
    <submittedName>
        <fullName evidence="1">185_t:CDS:1</fullName>
    </submittedName>
</protein>
<reference evidence="1" key="1">
    <citation type="submission" date="2021-06" db="EMBL/GenBank/DDBJ databases">
        <authorList>
            <person name="Kallberg Y."/>
            <person name="Tangrot J."/>
            <person name="Rosling A."/>
        </authorList>
    </citation>
    <scope>NUCLEOTIDE SEQUENCE</scope>
    <source>
        <strain evidence="1">IA702</strain>
    </source>
</reference>
<keyword evidence="2" id="KW-1185">Reference proteome</keyword>
<sequence length="274" mass="31835">MYAVAFFYVCIEYIGKLTIEDWNRRQHSEKFESDIVNKVKALKLVEDWERISNELNQMRDHEDVEQFCTRKVASLWSKVEPKLLNTVKTKAKLIFAFDESWSLLQRPSSRETAQIFPQTFNNLPNLHVSQHLVMHAQNYGTLVNTAVAVKEMVHQIFKGMGPIIIVSNKNSGTGEDLDNAVNNKGELFSGNQHFTEISVRKCWPRAHVEQMNLPTKLVYVGNWLEYDLAYAYDYYLDLKAALLKKKLKYYDSISYSVMDDDENVKWIHVSIGDI</sequence>
<proteinExistence type="predicted"/>
<evidence type="ECO:0000313" key="1">
    <source>
        <dbReference type="EMBL" id="CAG8605117.1"/>
    </source>
</evidence>
<evidence type="ECO:0000313" key="2">
    <source>
        <dbReference type="Proteomes" id="UP000789572"/>
    </source>
</evidence>
<organism evidence="1 2">
    <name type="scientific">Paraglomus occultum</name>
    <dbReference type="NCBI Taxonomy" id="144539"/>
    <lineage>
        <taxon>Eukaryota</taxon>
        <taxon>Fungi</taxon>
        <taxon>Fungi incertae sedis</taxon>
        <taxon>Mucoromycota</taxon>
        <taxon>Glomeromycotina</taxon>
        <taxon>Glomeromycetes</taxon>
        <taxon>Paraglomerales</taxon>
        <taxon>Paraglomeraceae</taxon>
        <taxon>Paraglomus</taxon>
    </lineage>
</organism>
<comment type="caution">
    <text evidence="1">The sequence shown here is derived from an EMBL/GenBank/DDBJ whole genome shotgun (WGS) entry which is preliminary data.</text>
</comment>
<dbReference type="AlphaFoldDB" id="A0A9N9GGU3"/>
<accession>A0A9N9GGU3</accession>
<gene>
    <name evidence="1" type="ORF">POCULU_LOCUS7671</name>
</gene>
<name>A0A9N9GGU3_9GLOM</name>